<feature type="chain" id="PRO_5026818360" description="FecR protein domain-containing protein" evidence="1">
    <location>
        <begin position="29"/>
        <end position="449"/>
    </location>
</feature>
<dbReference type="Proteomes" id="UP000469385">
    <property type="component" value="Unassembled WGS sequence"/>
</dbReference>
<dbReference type="EMBL" id="WSEL01000003">
    <property type="protein sequence ID" value="MVQ29602.1"/>
    <property type="molecule type" value="Genomic_DNA"/>
</dbReference>
<dbReference type="Gene3D" id="2.60.120.1440">
    <property type="match status" value="1"/>
</dbReference>
<sequence>MLGPVQSRTFLQLAAGLCLALAGSLASAQVAGEVEFARGVGFAQTPGQAPRTLGKGLELREGDRLTTAEGSSAIVKLQDGTRMTVRPNSEIVLQQYQFRENGSDNSMLLQMVRGGFRAVTGLISKGSPNAARVQTSTATIGIRGTDFDARLCTRDCGAESAQVAESARPNAVLASAKVVQSAGELYAVDANNQRRRLVDGGSVYPGDVVETMPGARAVLAFRDDSRISLGSNTRFRVDNFVFDEKNAAEGRFLVSLVRGTVRAITGLIGKANNRNVSFSTSTATIGIRGTELGIGCEPDCSNLNLWTFLGAIAVQQTGQSALELLQAGQGLFISPSGVVPISTPQQQLTSPDVVPPGDVPVPPNTFSTQQVSDAQEGLFVFVRDGHIEVATASQVLHLGKGEAGFANSAGDTARPTNIPKFIDFDKLPLPTARNPLLVSVLSDVPRVCK</sequence>
<dbReference type="PANTHER" id="PTHR38731">
    <property type="entry name" value="LIPL45-RELATED LIPOPROTEIN-RELATED"/>
    <property type="match status" value="1"/>
</dbReference>
<feature type="domain" description="FecR protein" evidence="2">
    <location>
        <begin position="63"/>
        <end position="150"/>
    </location>
</feature>
<comment type="caution">
    <text evidence="3">The sequence shown here is derived from an EMBL/GenBank/DDBJ whole genome shotgun (WGS) entry which is preliminary data.</text>
</comment>
<keyword evidence="4" id="KW-1185">Reference proteome</keyword>
<accession>A0A6N8IS99</accession>
<keyword evidence="1" id="KW-0732">Signal</keyword>
<protein>
    <recommendedName>
        <fullName evidence="2">FecR protein domain-containing protein</fullName>
    </recommendedName>
</protein>
<dbReference type="AlphaFoldDB" id="A0A6N8IS99"/>
<evidence type="ECO:0000313" key="4">
    <source>
        <dbReference type="Proteomes" id="UP000469385"/>
    </source>
</evidence>
<dbReference type="InterPro" id="IPR006860">
    <property type="entry name" value="FecR"/>
</dbReference>
<feature type="domain" description="FecR protein" evidence="2">
    <location>
        <begin position="207"/>
        <end position="294"/>
    </location>
</feature>
<dbReference type="RefSeq" id="WP_157397588.1">
    <property type="nucleotide sequence ID" value="NZ_WSEL01000003.1"/>
</dbReference>
<reference evidence="3 4" key="1">
    <citation type="submission" date="2019-12" db="EMBL/GenBank/DDBJ databases">
        <authorList>
            <person name="Huq M.A."/>
        </authorList>
    </citation>
    <scope>NUCLEOTIDE SEQUENCE [LARGE SCALE GENOMIC DNA]</scope>
    <source>
        <strain evidence="3 4">MAH-25</strain>
    </source>
</reference>
<organism evidence="3 4">
    <name type="scientific">Ramlibacter pinisoli</name>
    <dbReference type="NCBI Taxonomy" id="2682844"/>
    <lineage>
        <taxon>Bacteria</taxon>
        <taxon>Pseudomonadati</taxon>
        <taxon>Pseudomonadota</taxon>
        <taxon>Betaproteobacteria</taxon>
        <taxon>Burkholderiales</taxon>
        <taxon>Comamonadaceae</taxon>
        <taxon>Ramlibacter</taxon>
    </lineage>
</organism>
<evidence type="ECO:0000259" key="2">
    <source>
        <dbReference type="Pfam" id="PF04773"/>
    </source>
</evidence>
<name>A0A6N8IS99_9BURK</name>
<feature type="signal peptide" evidence="1">
    <location>
        <begin position="1"/>
        <end position="28"/>
    </location>
</feature>
<evidence type="ECO:0000313" key="3">
    <source>
        <dbReference type="EMBL" id="MVQ29602.1"/>
    </source>
</evidence>
<gene>
    <name evidence="3" type="ORF">GON04_09090</name>
</gene>
<evidence type="ECO:0000256" key="1">
    <source>
        <dbReference type="SAM" id="SignalP"/>
    </source>
</evidence>
<proteinExistence type="predicted"/>
<dbReference type="Pfam" id="PF04773">
    <property type="entry name" value="FecR"/>
    <property type="match status" value="2"/>
</dbReference>